<dbReference type="SUPFAM" id="SSF50891">
    <property type="entry name" value="Cyclophilin-like"/>
    <property type="match status" value="1"/>
</dbReference>
<dbReference type="EMBL" id="PKFP01000008">
    <property type="protein sequence ID" value="PVH18164.1"/>
    <property type="molecule type" value="Genomic_DNA"/>
</dbReference>
<dbReference type="Gene3D" id="1.25.40.10">
    <property type="entry name" value="Tetratricopeptide repeat domain"/>
    <property type="match status" value="1"/>
</dbReference>
<dbReference type="PROSITE" id="PS50005">
    <property type="entry name" value="TPR"/>
    <property type="match status" value="1"/>
</dbReference>
<gene>
    <name evidence="9" type="ORF">CXQ87_001081</name>
</gene>
<keyword evidence="3" id="KW-0677">Repeat</keyword>
<dbReference type="PROSITE" id="PS50072">
    <property type="entry name" value="CSA_PPIASE_2"/>
    <property type="match status" value="1"/>
</dbReference>
<dbReference type="GO" id="GO:0003755">
    <property type="term" value="F:peptidyl-prolyl cis-trans isomerase activity"/>
    <property type="evidence" value="ECO:0007669"/>
    <property type="project" value="UniProtKB-KW"/>
</dbReference>
<evidence type="ECO:0000313" key="10">
    <source>
        <dbReference type="Proteomes" id="UP000244406"/>
    </source>
</evidence>
<evidence type="ECO:0000259" key="8">
    <source>
        <dbReference type="PROSITE" id="PS50072"/>
    </source>
</evidence>
<evidence type="ECO:0000256" key="7">
    <source>
        <dbReference type="PROSITE-ProRule" id="PRU00339"/>
    </source>
</evidence>
<reference evidence="9 10" key="1">
    <citation type="submission" date="2017-12" db="EMBL/GenBank/DDBJ databases">
        <title>Genome Sequence of the Amphotericin B-resistant Candida duobushaemulonii strain, B09383.</title>
        <authorList>
            <person name="Chow N.A."/>
            <person name="Gade L."/>
            <person name="Batra D."/>
            <person name="Rowe L.A."/>
            <person name="Loparev V.N."/>
            <person name="Litvintseva A.P."/>
        </authorList>
    </citation>
    <scope>NUCLEOTIDE SEQUENCE [LARGE SCALE GENOMIC DNA]</scope>
    <source>
        <strain evidence="9 10">B09383</strain>
    </source>
</reference>
<comment type="caution">
    <text evidence="9">The sequence shown here is derived from an EMBL/GenBank/DDBJ whole genome shotgun (WGS) entry which is preliminary data.</text>
</comment>
<dbReference type="FunFam" id="1.25.40.10:FF:000029">
    <property type="entry name" value="peptidyl-prolyl cis-trans isomerase D"/>
    <property type="match status" value="1"/>
</dbReference>
<dbReference type="VEuPathDB" id="FungiDB:CXQ87_001081"/>
<evidence type="ECO:0000256" key="6">
    <source>
        <dbReference type="ARBA" id="ARBA00023235"/>
    </source>
</evidence>
<name>A0A2V1AKI2_9ASCO</name>
<comment type="catalytic activity">
    <reaction evidence="1">
        <text>[protein]-peptidylproline (omega=180) = [protein]-peptidylproline (omega=0)</text>
        <dbReference type="Rhea" id="RHEA:16237"/>
        <dbReference type="Rhea" id="RHEA-COMP:10747"/>
        <dbReference type="Rhea" id="RHEA-COMP:10748"/>
        <dbReference type="ChEBI" id="CHEBI:83833"/>
        <dbReference type="ChEBI" id="CHEBI:83834"/>
        <dbReference type="EC" id="5.2.1.8"/>
    </reaction>
</comment>
<dbReference type="Pfam" id="PF00160">
    <property type="entry name" value="Pro_isomerase"/>
    <property type="match status" value="1"/>
</dbReference>
<evidence type="ECO:0000313" key="9">
    <source>
        <dbReference type="EMBL" id="PVH18164.1"/>
    </source>
</evidence>
<evidence type="ECO:0000256" key="1">
    <source>
        <dbReference type="ARBA" id="ARBA00000971"/>
    </source>
</evidence>
<dbReference type="GeneID" id="37001082"/>
<dbReference type="InterPro" id="IPR019734">
    <property type="entry name" value="TPR_rpt"/>
</dbReference>
<dbReference type="InterPro" id="IPR011990">
    <property type="entry name" value="TPR-like_helical_dom_sf"/>
</dbReference>
<dbReference type="Proteomes" id="UP000244406">
    <property type="component" value="Unassembled WGS sequence"/>
</dbReference>
<feature type="repeat" description="TPR" evidence="7">
    <location>
        <begin position="286"/>
        <end position="319"/>
    </location>
</feature>
<dbReference type="SMART" id="SM00028">
    <property type="entry name" value="TPR"/>
    <property type="match status" value="2"/>
</dbReference>
<evidence type="ECO:0000256" key="5">
    <source>
        <dbReference type="ARBA" id="ARBA00023110"/>
    </source>
</evidence>
<accession>A0A2V1AKI2</accession>
<dbReference type="InterPro" id="IPR029000">
    <property type="entry name" value="Cyclophilin-like_dom_sf"/>
</dbReference>
<dbReference type="PRINTS" id="PR00153">
    <property type="entry name" value="CSAPPISMRASE"/>
</dbReference>
<proteinExistence type="predicted"/>
<evidence type="ECO:0000256" key="4">
    <source>
        <dbReference type="ARBA" id="ARBA00022803"/>
    </source>
</evidence>
<dbReference type="RefSeq" id="XP_025339104.1">
    <property type="nucleotide sequence ID" value="XM_025479631.1"/>
</dbReference>
<dbReference type="AlphaFoldDB" id="A0A2V1AKI2"/>
<protein>
    <recommendedName>
        <fullName evidence="2">peptidylprolyl isomerase</fullName>
        <ecNumber evidence="2">5.2.1.8</ecNumber>
    </recommendedName>
</protein>
<sequence length="349" mass="39722">MRVEEVLPKIYLDISVGDAKIGRIVFELYVSKAPSTVAAFLDQLHTYKGHHFNRIIKNFMIQCDNGNVADSEKVAEENAEEKFEESFLLALAGRSVSQFFITTYKAQHLSGQHTCFGRVIKGKSVIREIENVQTDSAHVPVDSAPVVITECGHWEDGDPVPIFNACYDEIAGDIYEEYPDDDSHIDKESSASVLKASTIIKNAGGELFKQGELQKALFKFKKALRYVMEFFPDPDEEPDFYQKYMDLKKKIYLNLSLVTLKLKQYSRCLDYCEYLSEMSLSQQEKAKTLFRAGRAKIELRKYKEAISSLEEAQKLVPNDAAIPKEITKAQDLLEQSKKAERAKYSKFFG</sequence>
<organism evidence="9 10">
    <name type="scientific">Candidozyma duobushaemuli</name>
    <dbReference type="NCBI Taxonomy" id="1231522"/>
    <lineage>
        <taxon>Eukaryota</taxon>
        <taxon>Fungi</taxon>
        <taxon>Dikarya</taxon>
        <taxon>Ascomycota</taxon>
        <taxon>Saccharomycotina</taxon>
        <taxon>Pichiomycetes</taxon>
        <taxon>Metschnikowiaceae</taxon>
        <taxon>Candidozyma</taxon>
    </lineage>
</organism>
<keyword evidence="10" id="KW-1185">Reference proteome</keyword>
<evidence type="ECO:0000256" key="2">
    <source>
        <dbReference type="ARBA" id="ARBA00013194"/>
    </source>
</evidence>
<dbReference type="InterPro" id="IPR050754">
    <property type="entry name" value="FKBP4/5/8-like"/>
</dbReference>
<keyword evidence="6" id="KW-0413">Isomerase</keyword>
<dbReference type="GO" id="GO:0051082">
    <property type="term" value="F:unfolded protein binding"/>
    <property type="evidence" value="ECO:0007669"/>
    <property type="project" value="UniProtKB-ARBA"/>
</dbReference>
<dbReference type="SUPFAM" id="SSF48452">
    <property type="entry name" value="TPR-like"/>
    <property type="match status" value="1"/>
</dbReference>
<dbReference type="GO" id="GO:0042026">
    <property type="term" value="P:protein refolding"/>
    <property type="evidence" value="ECO:0007669"/>
    <property type="project" value="UniProtKB-ARBA"/>
</dbReference>
<dbReference type="PANTHER" id="PTHR46512">
    <property type="entry name" value="PEPTIDYLPROLYL ISOMERASE"/>
    <property type="match status" value="1"/>
</dbReference>
<keyword evidence="5" id="KW-0697">Rotamase</keyword>
<dbReference type="EC" id="5.2.1.8" evidence="2"/>
<feature type="domain" description="PPIase cyclophilin-type" evidence="8">
    <location>
        <begin position="11"/>
        <end position="153"/>
    </location>
</feature>
<dbReference type="Gene3D" id="2.40.100.10">
    <property type="entry name" value="Cyclophilin-like"/>
    <property type="match status" value="1"/>
</dbReference>
<keyword evidence="4 7" id="KW-0802">TPR repeat</keyword>
<evidence type="ECO:0000256" key="3">
    <source>
        <dbReference type="ARBA" id="ARBA00022737"/>
    </source>
</evidence>
<dbReference type="CDD" id="cd00317">
    <property type="entry name" value="cyclophilin"/>
    <property type="match status" value="1"/>
</dbReference>
<dbReference type="InterPro" id="IPR002130">
    <property type="entry name" value="Cyclophilin-type_PPIase_dom"/>
</dbReference>